<dbReference type="PIRSF" id="PIRSF038973">
    <property type="entry name" value="SpoIIM"/>
    <property type="match status" value="1"/>
</dbReference>
<protein>
    <submittedName>
        <fullName evidence="2">Stage II sporulation protein M</fullName>
    </submittedName>
</protein>
<dbReference type="Proteomes" id="UP000191154">
    <property type="component" value="Unassembled WGS sequence"/>
</dbReference>
<name>A0A1S8MYC4_CLOSA</name>
<dbReference type="InterPro" id="IPR002798">
    <property type="entry name" value="SpoIIM-like"/>
</dbReference>
<feature type="transmembrane region" description="Helical" evidence="1">
    <location>
        <begin position="175"/>
        <end position="196"/>
    </location>
</feature>
<sequence length="210" mass="23503">MNFAIDKLNTTFKDKKAYFFIVLIMFCLGISFGLYTVKYMGVADKSDLMNYFLSFTSSIGNEPVNYGSLLFEVIKKNMLLIVPIFILGLTFFGAPIILILDLIKGFTLGYTFSFMVTTFEGKGIGLALVSIIPQNLIYIPCFIGLSVICLAMSTDRFKGRFFKRGQSKDSCLNGALNKLIIIIILFIAGILVETYVSPGLIKFVAKRFYL</sequence>
<dbReference type="Pfam" id="PF01944">
    <property type="entry name" value="SpoIIM"/>
    <property type="match status" value="1"/>
</dbReference>
<dbReference type="RefSeq" id="WP_077866512.1">
    <property type="nucleotide sequence ID" value="NZ_LZYZ01000007.1"/>
</dbReference>
<keyword evidence="1" id="KW-0472">Membrane</keyword>
<dbReference type="InterPro" id="IPR014196">
    <property type="entry name" value="SpoIIM"/>
</dbReference>
<feature type="transmembrane region" description="Helical" evidence="1">
    <location>
        <begin position="17"/>
        <end position="37"/>
    </location>
</feature>
<evidence type="ECO:0000313" key="3">
    <source>
        <dbReference type="Proteomes" id="UP000191154"/>
    </source>
</evidence>
<dbReference type="STRING" id="169679.CSACC_26570"/>
<evidence type="ECO:0000313" key="2">
    <source>
        <dbReference type="EMBL" id="OOM09174.1"/>
    </source>
</evidence>
<keyword evidence="1" id="KW-1133">Transmembrane helix</keyword>
<proteinExistence type="predicted"/>
<accession>A0A1S8MYC4</accession>
<dbReference type="EMBL" id="LZYZ01000007">
    <property type="protein sequence ID" value="OOM09174.1"/>
    <property type="molecule type" value="Genomic_DNA"/>
</dbReference>
<evidence type="ECO:0000256" key="1">
    <source>
        <dbReference type="SAM" id="Phobius"/>
    </source>
</evidence>
<dbReference type="NCBIfam" id="TIGR02831">
    <property type="entry name" value="spo_II_M"/>
    <property type="match status" value="1"/>
</dbReference>
<reference evidence="2 3" key="1">
    <citation type="submission" date="2016-05" db="EMBL/GenBank/DDBJ databases">
        <title>Microbial solvent formation.</title>
        <authorList>
            <person name="Poehlein A."/>
            <person name="Montoya Solano J.D."/>
            <person name="Flitsch S."/>
            <person name="Krabben P."/>
            <person name="Duerre P."/>
            <person name="Daniel R."/>
        </authorList>
    </citation>
    <scope>NUCLEOTIDE SEQUENCE [LARGE SCALE GENOMIC DNA]</scope>
    <source>
        <strain evidence="2 3">L1-8</strain>
    </source>
</reference>
<dbReference type="AlphaFoldDB" id="A0A1S8MYC4"/>
<gene>
    <name evidence="2" type="primary">spoIIM</name>
    <name evidence="2" type="ORF">CLOSAC_34540</name>
</gene>
<organism evidence="2 3">
    <name type="scientific">Clostridium saccharobutylicum</name>
    <dbReference type="NCBI Taxonomy" id="169679"/>
    <lineage>
        <taxon>Bacteria</taxon>
        <taxon>Bacillati</taxon>
        <taxon>Bacillota</taxon>
        <taxon>Clostridia</taxon>
        <taxon>Eubacteriales</taxon>
        <taxon>Clostridiaceae</taxon>
        <taxon>Clostridium</taxon>
    </lineage>
</organism>
<feature type="transmembrane region" description="Helical" evidence="1">
    <location>
        <begin position="112"/>
        <end position="131"/>
    </location>
</feature>
<feature type="transmembrane region" description="Helical" evidence="1">
    <location>
        <begin position="78"/>
        <end position="100"/>
    </location>
</feature>
<comment type="caution">
    <text evidence="2">The sequence shown here is derived from an EMBL/GenBank/DDBJ whole genome shotgun (WGS) entry which is preliminary data.</text>
</comment>
<feature type="transmembrane region" description="Helical" evidence="1">
    <location>
        <begin position="137"/>
        <end position="154"/>
    </location>
</feature>
<keyword evidence="1" id="KW-0812">Transmembrane</keyword>